<evidence type="ECO:0000256" key="1">
    <source>
        <dbReference type="SAM" id="MobiDB-lite"/>
    </source>
</evidence>
<organism evidence="2 3">
    <name type="scientific">Geobacillus proteiniphilus</name>
    <dbReference type="NCBI Taxonomy" id="860353"/>
    <lineage>
        <taxon>Bacteria</taxon>
        <taxon>Bacillati</taxon>
        <taxon>Bacillota</taxon>
        <taxon>Bacilli</taxon>
        <taxon>Bacillales</taxon>
        <taxon>Anoxybacillaceae</taxon>
        <taxon>Geobacillus</taxon>
    </lineage>
</organism>
<sequence>MKGDDGGRTERWAGKKAGCFRRPALSSVSAERKEAAQQAGL</sequence>
<reference evidence="2 3" key="1">
    <citation type="submission" date="2016-11" db="EMBL/GenBank/DDBJ databases">
        <authorList>
            <person name="Kadnikov V."/>
            <person name="Nazina T."/>
        </authorList>
    </citation>
    <scope>NUCLEOTIDE SEQUENCE [LARGE SCALE GENOMIC DNA]</scope>
    <source>
        <strain evidence="2 3">1017</strain>
    </source>
</reference>
<comment type="caution">
    <text evidence="2">The sequence shown here is derived from an EMBL/GenBank/DDBJ whole genome shotgun (WGS) entry which is preliminary data.</text>
</comment>
<dbReference type="AlphaFoldDB" id="A0A1Q5SRT8"/>
<dbReference type="Proteomes" id="UP000186030">
    <property type="component" value="Unassembled WGS sequence"/>
</dbReference>
<name>A0A1Q5SRT8_9BACL</name>
<proteinExistence type="predicted"/>
<accession>A0A1Q5SRT8</accession>
<protein>
    <submittedName>
        <fullName evidence="2">Uncharacterized protein</fullName>
    </submittedName>
</protein>
<feature type="compositionally biased region" description="Basic and acidic residues" evidence="1">
    <location>
        <begin position="1"/>
        <end position="13"/>
    </location>
</feature>
<evidence type="ECO:0000313" key="3">
    <source>
        <dbReference type="Proteomes" id="UP000186030"/>
    </source>
</evidence>
<feature type="region of interest" description="Disordered" evidence="1">
    <location>
        <begin position="1"/>
        <end position="41"/>
    </location>
</feature>
<gene>
    <name evidence="2" type="ORF">BRO54_2981</name>
</gene>
<reference evidence="3" key="2">
    <citation type="submission" date="2017-01" db="EMBL/GenBank/DDBJ databases">
        <title>Genome sequencing and annotation of Geobacillus sp. 1017, a Hydrocarbon-Oxidizing Thermophilic Bacterium Isolated from a Heavy Oil Reservoir (China).</title>
        <authorList>
            <person name="Kadnikov V.V."/>
            <person name="Mardanov A.V."/>
            <person name="Poltaraus A.B."/>
            <person name="Sokolova D.S."/>
            <person name="Semenova E.M."/>
            <person name="Ravin N.V."/>
            <person name="Tourova T.P."/>
            <person name="Nazina T.N."/>
        </authorList>
    </citation>
    <scope>NUCLEOTIDE SEQUENCE [LARGE SCALE GENOMIC DNA]</scope>
    <source>
        <strain evidence="3">1017</strain>
    </source>
</reference>
<dbReference type="EMBL" id="MQMG01000044">
    <property type="protein sequence ID" value="OKO90721.1"/>
    <property type="molecule type" value="Genomic_DNA"/>
</dbReference>
<evidence type="ECO:0000313" key="2">
    <source>
        <dbReference type="EMBL" id="OKO90721.1"/>
    </source>
</evidence>